<dbReference type="PANTHER" id="PTHR43689">
    <property type="entry name" value="HYDROLASE"/>
    <property type="match status" value="1"/>
</dbReference>
<proteinExistence type="predicted"/>
<gene>
    <name evidence="2" type="ORF">SAMN05443668_13132</name>
</gene>
<sequence>MRAKRTAVLVGAAAVAGAAYYVRRQAQVDAEALTDPRLDAMAPVSPRAERTVRSTDGTAIHVAEYGPTDAPTVVLAHGWTCAIGFYTNQIRALSRDLHVVAYDLRGHGGSAVPGKGQFTTDALADDLAAVLEATVPDGRKAVVVGHSMGAMSIVALAAKHRGLLHRKVAAAMLANTGVTDLVTGSLLQPGPDGLRRLTAPVGRKLLASSLPLGRRPTAASMALMRYIGLAPSATPEQVAFCAHVVMETPRHVRGGFGATLASLDLRTAVPHLDVPATVVTGTLDRLTPARHGRRLAEDLPQARLVEIEGVGHMTPVEAPDVLEREIRSLVDAHLTAAA</sequence>
<dbReference type="STRING" id="134849.SAMN05443668_13132"/>
<dbReference type="Gene3D" id="3.40.50.1820">
    <property type="entry name" value="alpha/beta hydrolase"/>
    <property type="match status" value="1"/>
</dbReference>
<evidence type="ECO:0000313" key="3">
    <source>
        <dbReference type="Proteomes" id="UP000184440"/>
    </source>
</evidence>
<dbReference type="EMBL" id="FRCS01000031">
    <property type="protein sequence ID" value="SHN47985.1"/>
    <property type="molecule type" value="Genomic_DNA"/>
</dbReference>
<evidence type="ECO:0000259" key="1">
    <source>
        <dbReference type="Pfam" id="PF00561"/>
    </source>
</evidence>
<feature type="domain" description="AB hydrolase-1" evidence="1">
    <location>
        <begin position="71"/>
        <end position="318"/>
    </location>
</feature>
<dbReference type="PANTHER" id="PTHR43689:SF8">
    <property type="entry name" value="ALPHA_BETA-HYDROLASES SUPERFAMILY PROTEIN"/>
    <property type="match status" value="1"/>
</dbReference>
<name>A0A1M7RNS5_9ACTN</name>
<dbReference type="AlphaFoldDB" id="A0A1M7RNS5"/>
<dbReference type="GO" id="GO:0003824">
    <property type="term" value="F:catalytic activity"/>
    <property type="evidence" value="ECO:0007669"/>
    <property type="project" value="UniProtKB-ARBA"/>
</dbReference>
<dbReference type="RefSeq" id="WP_073266365.1">
    <property type="nucleotide sequence ID" value="NZ_FRCS01000031.1"/>
</dbReference>
<dbReference type="SUPFAM" id="SSF53474">
    <property type="entry name" value="alpha/beta-Hydrolases"/>
    <property type="match status" value="1"/>
</dbReference>
<dbReference type="InterPro" id="IPR029058">
    <property type="entry name" value="AB_hydrolase_fold"/>
</dbReference>
<keyword evidence="3" id="KW-1185">Reference proteome</keyword>
<dbReference type="Proteomes" id="UP000184440">
    <property type="component" value="Unassembled WGS sequence"/>
</dbReference>
<accession>A0A1M7RNS5</accession>
<dbReference type="Pfam" id="PF00561">
    <property type="entry name" value="Abhydrolase_1"/>
    <property type="match status" value="1"/>
</dbReference>
<reference evidence="2 3" key="1">
    <citation type="submission" date="2016-11" db="EMBL/GenBank/DDBJ databases">
        <authorList>
            <person name="Jaros S."/>
            <person name="Januszkiewicz K."/>
            <person name="Wedrychowicz H."/>
        </authorList>
    </citation>
    <scope>NUCLEOTIDE SEQUENCE [LARGE SCALE GENOMIC DNA]</scope>
    <source>
        <strain evidence="2 3">DSM 46144</strain>
    </source>
</reference>
<protein>
    <submittedName>
        <fullName evidence="2">Pimeloyl-ACP methyl ester carboxylesterase</fullName>
    </submittedName>
</protein>
<organism evidence="2 3">
    <name type="scientific">Cryptosporangium aurantiacum</name>
    <dbReference type="NCBI Taxonomy" id="134849"/>
    <lineage>
        <taxon>Bacteria</taxon>
        <taxon>Bacillati</taxon>
        <taxon>Actinomycetota</taxon>
        <taxon>Actinomycetes</taxon>
        <taxon>Cryptosporangiales</taxon>
        <taxon>Cryptosporangiaceae</taxon>
        <taxon>Cryptosporangium</taxon>
    </lineage>
</organism>
<dbReference type="OrthoDB" id="5422338at2"/>
<dbReference type="InterPro" id="IPR000073">
    <property type="entry name" value="AB_hydrolase_1"/>
</dbReference>
<evidence type="ECO:0000313" key="2">
    <source>
        <dbReference type="EMBL" id="SHN47985.1"/>
    </source>
</evidence>